<dbReference type="GO" id="GO:0004563">
    <property type="term" value="F:beta-N-acetylhexosaminidase activity"/>
    <property type="evidence" value="ECO:0007669"/>
    <property type="project" value="UniProtKB-EC"/>
</dbReference>
<evidence type="ECO:0000256" key="9">
    <source>
        <dbReference type="SAM" id="MobiDB-lite"/>
    </source>
</evidence>
<protein>
    <recommendedName>
        <fullName evidence="3">beta-N-acetylhexosaminidase</fullName>
        <ecNumber evidence="3">3.2.1.52</ecNumber>
    </recommendedName>
    <alternativeName>
        <fullName evidence="6">Beta-N-acetylhexosaminidase</fullName>
    </alternativeName>
    <alternativeName>
        <fullName evidence="7">N-acetyl-beta-glucosaminidase</fullName>
    </alternativeName>
</protein>
<evidence type="ECO:0000256" key="8">
    <source>
        <dbReference type="PIRSR" id="PIRSR625705-1"/>
    </source>
</evidence>
<dbReference type="PRINTS" id="PR00738">
    <property type="entry name" value="GLHYDRLASE20"/>
</dbReference>
<name>A0A5B0WNA0_9GAMM</name>
<feature type="active site" description="Proton donor" evidence="8">
    <location>
        <position position="456"/>
    </location>
</feature>
<dbReference type="PANTHER" id="PTHR22600">
    <property type="entry name" value="BETA-HEXOSAMINIDASE"/>
    <property type="match status" value="1"/>
</dbReference>
<dbReference type="InterPro" id="IPR015883">
    <property type="entry name" value="Glyco_hydro_20_cat"/>
</dbReference>
<organism evidence="12 13">
    <name type="scientific">Pseudohalioglobus sediminis</name>
    <dbReference type="NCBI Taxonomy" id="2606449"/>
    <lineage>
        <taxon>Bacteria</taxon>
        <taxon>Pseudomonadati</taxon>
        <taxon>Pseudomonadota</taxon>
        <taxon>Gammaproteobacteria</taxon>
        <taxon>Cellvibrionales</taxon>
        <taxon>Halieaceae</taxon>
        <taxon>Pseudohalioglobus</taxon>
    </lineage>
</organism>
<keyword evidence="4" id="KW-0378">Hydrolase</keyword>
<evidence type="ECO:0000259" key="10">
    <source>
        <dbReference type="Pfam" id="PF00728"/>
    </source>
</evidence>
<dbReference type="GO" id="GO:0016020">
    <property type="term" value="C:membrane"/>
    <property type="evidence" value="ECO:0007669"/>
    <property type="project" value="TreeGrafter"/>
</dbReference>
<dbReference type="GO" id="GO:0005975">
    <property type="term" value="P:carbohydrate metabolic process"/>
    <property type="evidence" value="ECO:0007669"/>
    <property type="project" value="InterPro"/>
</dbReference>
<keyword evidence="13" id="KW-1185">Reference proteome</keyword>
<dbReference type="AlphaFoldDB" id="A0A5B0WNA0"/>
<dbReference type="SUPFAM" id="SSF55545">
    <property type="entry name" value="beta-N-acetylhexosaminidase-like domain"/>
    <property type="match status" value="1"/>
</dbReference>
<dbReference type="InterPro" id="IPR029018">
    <property type="entry name" value="Hex-like_dom2"/>
</dbReference>
<evidence type="ECO:0000256" key="4">
    <source>
        <dbReference type="ARBA" id="ARBA00022801"/>
    </source>
</evidence>
<keyword evidence="5" id="KW-0326">Glycosidase</keyword>
<evidence type="ECO:0000259" key="11">
    <source>
        <dbReference type="Pfam" id="PF02838"/>
    </source>
</evidence>
<feature type="compositionally biased region" description="Low complexity" evidence="9">
    <location>
        <begin position="148"/>
        <end position="164"/>
    </location>
</feature>
<proteinExistence type="inferred from homology"/>
<feature type="region of interest" description="Disordered" evidence="9">
    <location>
        <begin position="136"/>
        <end position="170"/>
    </location>
</feature>
<dbReference type="PANTHER" id="PTHR22600:SF57">
    <property type="entry name" value="BETA-N-ACETYLHEXOSAMINIDASE"/>
    <property type="match status" value="1"/>
</dbReference>
<evidence type="ECO:0000313" key="12">
    <source>
        <dbReference type="EMBL" id="KAA1188453.1"/>
    </source>
</evidence>
<comment type="similarity">
    <text evidence="2">Belongs to the glycosyl hydrolase 20 family.</text>
</comment>
<feature type="domain" description="Glycoside hydrolase family 20 catalytic" evidence="10">
    <location>
        <begin position="282"/>
        <end position="622"/>
    </location>
</feature>
<comment type="caution">
    <text evidence="12">The sequence shown here is derived from an EMBL/GenBank/DDBJ whole genome shotgun (WGS) entry which is preliminary data.</text>
</comment>
<dbReference type="SUPFAM" id="SSF51445">
    <property type="entry name" value="(Trans)glycosidases"/>
    <property type="match status" value="1"/>
</dbReference>
<evidence type="ECO:0000256" key="1">
    <source>
        <dbReference type="ARBA" id="ARBA00001231"/>
    </source>
</evidence>
<feature type="domain" description="Beta-hexosaminidase bacterial type N-terminal" evidence="11">
    <location>
        <begin position="164"/>
        <end position="277"/>
    </location>
</feature>
<dbReference type="Pfam" id="PF00728">
    <property type="entry name" value="Glyco_hydro_20"/>
    <property type="match status" value="1"/>
</dbReference>
<sequence length="655" mass="71088">MTTLSFVQYEAMTTLSTNSSRATRGLGLELNQVQTDGCSELWLTLHNSTSRTLRNWVLHCDLLREIEPGQDTRILGRVGSHIRVTSSRHQDLTAGGSVTLCLLGAADLLQRHTDLPAGVFLVTGAETLPVTLACPQFPPRRQRTSTTPAVSPAAPSAVSPAGALVPPPARSSSLPGHCDWPASVTFAAVSAAAPAVAWLQHMLGQAWTPADSEDATLVFTLVDDFAQEQYRLQVMPGGVTVTASHAEGFLRAAASLLQLLDMRPPGRGDLSCQQIDDEPRHAYRGLMLDCARHFHSVDTLLELLDWMALYKLNYFHWHLTDDEAWRLEIKAFPQLTEAGAWRGHAEVLPPQLGSGAQRYGGYYSREDVTRVVNAAAARGICVIPEIDIPGHCRAAIASLPQLLCEPADISAYTSVQFFNDNVLNPGLPGTYAFLDAVLDEVCALFPGPYVHMGGDEVPAGAWTGSPACARLMASEGYSNTRDLQGHIMRVAQERLAARGRTLIGWEEVIESGSLDARTPVCAWTGAAAVSRIAASGHPVIGCPAPWAYLDMAWSADADEPGLYWAGTADLEQCFQHFSAQGELHAPLFGVQGNLWCELIDDREKLCYMLFPRLFAIAEWGWCGATGQDWPAFLQRSQQQHQLLAARGVHGRAVNA</sequence>
<dbReference type="Proteomes" id="UP000323708">
    <property type="component" value="Unassembled WGS sequence"/>
</dbReference>
<evidence type="ECO:0000256" key="7">
    <source>
        <dbReference type="ARBA" id="ARBA00033000"/>
    </source>
</evidence>
<evidence type="ECO:0000313" key="13">
    <source>
        <dbReference type="Proteomes" id="UP000323708"/>
    </source>
</evidence>
<dbReference type="EMBL" id="VTUX01000010">
    <property type="protein sequence ID" value="KAA1188453.1"/>
    <property type="molecule type" value="Genomic_DNA"/>
</dbReference>
<dbReference type="GO" id="GO:0030203">
    <property type="term" value="P:glycosaminoglycan metabolic process"/>
    <property type="evidence" value="ECO:0007669"/>
    <property type="project" value="TreeGrafter"/>
</dbReference>
<evidence type="ECO:0000256" key="2">
    <source>
        <dbReference type="ARBA" id="ARBA00006285"/>
    </source>
</evidence>
<evidence type="ECO:0000256" key="3">
    <source>
        <dbReference type="ARBA" id="ARBA00012663"/>
    </source>
</evidence>
<dbReference type="InterPro" id="IPR015882">
    <property type="entry name" value="HEX_bac_N"/>
</dbReference>
<dbReference type="CDD" id="cd06563">
    <property type="entry name" value="GH20_chitobiase-like"/>
    <property type="match status" value="1"/>
</dbReference>
<accession>A0A5B0WNA0</accession>
<dbReference type="Gene3D" id="3.30.379.10">
    <property type="entry name" value="Chitobiase/beta-hexosaminidase domain 2-like"/>
    <property type="match status" value="1"/>
</dbReference>
<evidence type="ECO:0000256" key="5">
    <source>
        <dbReference type="ARBA" id="ARBA00023295"/>
    </source>
</evidence>
<dbReference type="EC" id="3.2.1.52" evidence="3"/>
<evidence type="ECO:0000256" key="6">
    <source>
        <dbReference type="ARBA" id="ARBA00030512"/>
    </source>
</evidence>
<dbReference type="InterPro" id="IPR025705">
    <property type="entry name" value="Beta_hexosaminidase_sua/sub"/>
</dbReference>
<dbReference type="Gene3D" id="3.20.20.80">
    <property type="entry name" value="Glycosidases"/>
    <property type="match status" value="1"/>
</dbReference>
<reference evidence="12 13" key="1">
    <citation type="submission" date="2019-09" db="EMBL/GenBank/DDBJ databases">
        <authorList>
            <person name="Chen X.-Y."/>
        </authorList>
    </citation>
    <scope>NUCLEOTIDE SEQUENCE [LARGE SCALE GENOMIC DNA]</scope>
    <source>
        <strain evidence="12 13">NY5</strain>
    </source>
</reference>
<dbReference type="InterPro" id="IPR017853">
    <property type="entry name" value="GH"/>
</dbReference>
<comment type="catalytic activity">
    <reaction evidence="1">
        <text>Hydrolysis of terminal non-reducing N-acetyl-D-hexosamine residues in N-acetyl-beta-D-hexosaminides.</text>
        <dbReference type="EC" id="3.2.1.52"/>
    </reaction>
</comment>
<dbReference type="Pfam" id="PF02838">
    <property type="entry name" value="Glyco_hydro_20b"/>
    <property type="match status" value="1"/>
</dbReference>
<gene>
    <name evidence="12" type="ORF">F0M18_18325</name>
</gene>